<keyword evidence="3" id="KW-1133">Transmembrane helix</keyword>
<dbReference type="GO" id="GO:0009311">
    <property type="term" value="P:oligosaccharide metabolic process"/>
    <property type="evidence" value="ECO:0007669"/>
    <property type="project" value="UniProtKB-UniRule"/>
</dbReference>
<keyword evidence="1 3" id="KW-0378">Hydrolase</keyword>
<keyword evidence="3" id="KW-0472">Membrane</keyword>
<dbReference type="GO" id="GO:0005789">
    <property type="term" value="C:endoplasmic reticulum membrane"/>
    <property type="evidence" value="ECO:0007669"/>
    <property type="project" value="UniProtKB-SubCell"/>
</dbReference>
<dbReference type="OrthoDB" id="410058at2759"/>
<comment type="similarity">
    <text evidence="3">Belongs to the glycosyl hydrolase 63 family.</text>
</comment>
<keyword evidence="6" id="KW-1185">Reference proteome</keyword>
<dbReference type="Pfam" id="PF16923">
    <property type="entry name" value="Glyco_hydro_63N"/>
    <property type="match status" value="1"/>
</dbReference>
<dbReference type="GO" id="GO:0006487">
    <property type="term" value="P:protein N-linked glycosylation"/>
    <property type="evidence" value="ECO:0007669"/>
    <property type="project" value="UniProtKB-UniRule"/>
</dbReference>
<dbReference type="GO" id="GO:0004573">
    <property type="term" value="F:Glc3Man9GlcNAc2 oligosaccharide glucosidase activity"/>
    <property type="evidence" value="ECO:0007669"/>
    <property type="project" value="UniProtKB-UniRule"/>
</dbReference>
<dbReference type="InterPro" id="IPR038518">
    <property type="entry name" value="Glyco_hydro_63N_sf"/>
</dbReference>
<evidence type="ECO:0000313" key="5">
    <source>
        <dbReference type="EMBL" id="KAB7504405.1"/>
    </source>
</evidence>
<dbReference type="EC" id="3.2.1.106" evidence="3"/>
<organism evidence="5 6">
    <name type="scientific">Armadillidium nasatum</name>
    <dbReference type="NCBI Taxonomy" id="96803"/>
    <lineage>
        <taxon>Eukaryota</taxon>
        <taxon>Metazoa</taxon>
        <taxon>Ecdysozoa</taxon>
        <taxon>Arthropoda</taxon>
        <taxon>Crustacea</taxon>
        <taxon>Multicrustacea</taxon>
        <taxon>Malacostraca</taxon>
        <taxon>Eumalacostraca</taxon>
        <taxon>Peracarida</taxon>
        <taxon>Isopoda</taxon>
        <taxon>Oniscidea</taxon>
        <taxon>Crinocheta</taxon>
        <taxon>Armadillidiidae</taxon>
        <taxon>Armadillidium</taxon>
    </lineage>
</organism>
<accession>A0A5N5TGW7</accession>
<name>A0A5N5TGW7_9CRUS</name>
<evidence type="ECO:0000313" key="6">
    <source>
        <dbReference type="Proteomes" id="UP000326759"/>
    </source>
</evidence>
<feature type="non-terminal residue" evidence="5">
    <location>
        <position position="1"/>
    </location>
</feature>
<evidence type="ECO:0000259" key="4">
    <source>
        <dbReference type="Pfam" id="PF16923"/>
    </source>
</evidence>
<keyword evidence="3" id="KW-0256">Endoplasmic reticulum</keyword>
<keyword evidence="3" id="KW-0812">Transmembrane</keyword>
<feature type="transmembrane region" description="Helical" evidence="3">
    <location>
        <begin position="12"/>
        <end position="32"/>
    </location>
</feature>
<comment type="caution">
    <text evidence="5">The sequence shown here is derived from an EMBL/GenBank/DDBJ whole genome shotgun (WGS) entry which is preliminary data.</text>
</comment>
<evidence type="ECO:0000256" key="3">
    <source>
        <dbReference type="RuleBase" id="RU368089"/>
    </source>
</evidence>
<keyword evidence="2 3" id="KW-0326">Glycosidase</keyword>
<evidence type="ECO:0000256" key="2">
    <source>
        <dbReference type="ARBA" id="ARBA00023295"/>
    </source>
</evidence>
<dbReference type="Proteomes" id="UP000326759">
    <property type="component" value="Unassembled WGS sequence"/>
</dbReference>
<comment type="function">
    <text evidence="3">Cleaves the distal alpha 1,2-linked glucose residue from the Glc(3)Man(9)GlcNAc(2) oligosaccharide precursor.</text>
</comment>
<evidence type="ECO:0000256" key="1">
    <source>
        <dbReference type="ARBA" id="ARBA00022801"/>
    </source>
</evidence>
<dbReference type="InterPro" id="IPR031631">
    <property type="entry name" value="Glyco_hydro_63N"/>
</dbReference>
<dbReference type="InterPro" id="IPR004888">
    <property type="entry name" value="Glycoside_hydrolase_63"/>
</dbReference>
<gene>
    <name evidence="5" type="ORF">Anas_11530</name>
</gene>
<dbReference type="EMBL" id="SEYY01003223">
    <property type="protein sequence ID" value="KAB7504405.1"/>
    <property type="molecule type" value="Genomic_DNA"/>
</dbReference>
<reference evidence="5 6" key="1">
    <citation type="journal article" date="2019" name="PLoS Biol.">
        <title>Sex chromosomes control vertical transmission of feminizing Wolbachia symbionts in an isopod.</title>
        <authorList>
            <person name="Becking T."/>
            <person name="Chebbi M.A."/>
            <person name="Giraud I."/>
            <person name="Moumen B."/>
            <person name="Laverre T."/>
            <person name="Caubet Y."/>
            <person name="Peccoud J."/>
            <person name="Gilbert C."/>
            <person name="Cordaux R."/>
        </authorList>
    </citation>
    <scope>NUCLEOTIDE SEQUENCE [LARGE SCALE GENOMIC DNA]</scope>
    <source>
        <strain evidence="5">ANa2</strain>
        <tissue evidence="5">Whole body excluding digestive tract and cuticle</tissue>
    </source>
</reference>
<comment type="subcellular location">
    <subcellularLocation>
        <location evidence="3">Endoplasmic reticulum membrane</location>
        <topology evidence="3">Single-pass type II membrane protein</topology>
    </subcellularLocation>
</comment>
<dbReference type="PANTHER" id="PTHR10412:SF11">
    <property type="entry name" value="MANNOSYL-OLIGOSACCHARIDE GLUCOSIDASE"/>
    <property type="match status" value="1"/>
</dbReference>
<dbReference type="PANTHER" id="PTHR10412">
    <property type="entry name" value="MANNOSYL-OLIGOSACCHARIDE GLUCOSIDASE"/>
    <property type="match status" value="1"/>
</dbReference>
<dbReference type="Gene3D" id="2.70.98.110">
    <property type="entry name" value="Glycosyl hydrolase family 63, N-terminal domain"/>
    <property type="match status" value="1"/>
</dbReference>
<protein>
    <recommendedName>
        <fullName evidence="3">Mannosyl-oligosaccharide glucosidase</fullName>
        <ecNumber evidence="3">3.2.1.106</ecNumber>
    </recommendedName>
</protein>
<dbReference type="AlphaFoldDB" id="A0A5N5TGW7"/>
<sequence>VPEAKKQQWTILRSIGLSCIVGVVAFFLYYGFLETRINTPLSYPKVIVTTGLEDPSRYWGTYRPGLYFGTSVRHPLSPGTGLMWFTNGHY</sequence>
<comment type="catalytic activity">
    <reaction evidence="3">
        <text>N(4)-(alpha-D-Glc-(1-&gt;2)-alpha-D-Glc-(1-&gt;3)-alpha-D-Glc-(1-&gt;3)-alpha-D-Man-(1-&gt;2)-alpha-D-Man-(1-&gt;2)-alpha-D-Man-(1-&gt;3)-[alpha-D-Man-(1-&gt;2)-alpha-D-Man-(1-&gt;3)-[alpha-D-Man-(1-&gt;2)-alpha-D-Man-(1-&gt;6)]-alpha-D-Man-(1-&gt;6)]-beta-D-Man-(1-&gt;4)-beta-D-GlcNAc-(1-&gt;4)-beta-D-GlcNAc)-L-asparaginyl-[protein] + H2O = N(4)-(alpha-D-Glc-(1-&gt;3)-alpha-D-Glc-(1-&gt;3)-alpha-D-Man-(1-&gt;2)-alpha-D-Man-(1-&gt;2)-alpha-D-Man-(1-&gt;3)-[alpha-D-Man-(1-&gt;2)-alpha-D-Man-(1-&gt;3)-[alpha-D-Man-(1-&gt;2)-alpha-D-Man-(1-&gt;6)]-alpha-D-Man-(1-&gt;6)]-beta-D-Man-(1-&gt;4)-beta-D-GlcNAc-(1-&gt;4)-beta-D-GlcNAc)-L-asparaginyl-[protein] + beta-D-glucose</text>
        <dbReference type="Rhea" id="RHEA:55988"/>
        <dbReference type="Rhea" id="RHEA-COMP:12806"/>
        <dbReference type="Rhea" id="RHEA-COMP:14355"/>
        <dbReference type="ChEBI" id="CHEBI:15377"/>
        <dbReference type="ChEBI" id="CHEBI:15903"/>
        <dbReference type="ChEBI" id="CHEBI:59082"/>
        <dbReference type="ChEBI" id="CHEBI:132537"/>
        <dbReference type="EC" id="3.2.1.106"/>
    </reaction>
</comment>
<proteinExistence type="inferred from homology"/>
<feature type="domain" description="Glycosyl hydrolase family 63 N-terminal" evidence="4">
    <location>
        <begin position="58"/>
        <end position="87"/>
    </location>
</feature>